<dbReference type="GO" id="GO:0071897">
    <property type="term" value="P:DNA biosynthetic process"/>
    <property type="evidence" value="ECO:0007669"/>
    <property type="project" value="UniProtKB-ARBA"/>
</dbReference>
<dbReference type="InterPro" id="IPR043502">
    <property type="entry name" value="DNA/RNA_pol_sf"/>
</dbReference>
<feature type="domain" description="Reverse transcriptase/retrotransposon-derived protein RNase H-like" evidence="2">
    <location>
        <begin position="36"/>
        <end position="92"/>
    </location>
</feature>
<proteinExistence type="predicted"/>
<sequence>MRNFYHRSLKHAAGVQAYLNDLVKGKAKKVKSAISWAVEAKTAFQACKDLLVQSTILAYPKCNAQLSLVTDTSENAIGAVLQQHVDGSSEPLGVFF</sequence>
<dbReference type="Proteomes" id="UP000499080">
    <property type="component" value="Unassembled WGS sequence"/>
</dbReference>
<dbReference type="InterPro" id="IPR041577">
    <property type="entry name" value="RT_RNaseH_2"/>
</dbReference>
<dbReference type="InterPro" id="IPR050951">
    <property type="entry name" value="Retrovirus_Pol_polyprotein"/>
</dbReference>
<organism evidence="3 4">
    <name type="scientific">Araneus ventricosus</name>
    <name type="common">Orbweaver spider</name>
    <name type="synonym">Epeira ventricosa</name>
    <dbReference type="NCBI Taxonomy" id="182803"/>
    <lineage>
        <taxon>Eukaryota</taxon>
        <taxon>Metazoa</taxon>
        <taxon>Ecdysozoa</taxon>
        <taxon>Arthropoda</taxon>
        <taxon>Chelicerata</taxon>
        <taxon>Arachnida</taxon>
        <taxon>Araneae</taxon>
        <taxon>Araneomorphae</taxon>
        <taxon>Entelegynae</taxon>
        <taxon>Araneoidea</taxon>
        <taxon>Araneidae</taxon>
        <taxon>Araneus</taxon>
    </lineage>
</organism>
<dbReference type="SUPFAM" id="SSF56672">
    <property type="entry name" value="DNA/RNA polymerases"/>
    <property type="match status" value="1"/>
</dbReference>
<dbReference type="PANTHER" id="PTHR37984:SF5">
    <property type="entry name" value="PROTEIN NYNRIN-LIKE"/>
    <property type="match status" value="1"/>
</dbReference>
<dbReference type="EMBL" id="BGPR01000738">
    <property type="protein sequence ID" value="GBM33660.1"/>
    <property type="molecule type" value="Genomic_DNA"/>
</dbReference>
<dbReference type="Gene3D" id="3.30.70.270">
    <property type="match status" value="1"/>
</dbReference>
<accession>A0A4Y2EWP9</accession>
<dbReference type="InterPro" id="IPR043128">
    <property type="entry name" value="Rev_trsase/Diguanyl_cyclase"/>
</dbReference>
<name>A0A4Y2EWP9_ARAVE</name>
<reference evidence="3 4" key="1">
    <citation type="journal article" date="2019" name="Sci. Rep.">
        <title>Orb-weaving spider Araneus ventricosus genome elucidates the spidroin gene catalogue.</title>
        <authorList>
            <person name="Kono N."/>
            <person name="Nakamura H."/>
            <person name="Ohtoshi R."/>
            <person name="Moran D.A.P."/>
            <person name="Shinohara A."/>
            <person name="Yoshida Y."/>
            <person name="Fujiwara M."/>
            <person name="Mori M."/>
            <person name="Tomita M."/>
            <person name="Arakawa K."/>
        </authorList>
    </citation>
    <scope>NUCLEOTIDE SEQUENCE [LARGE SCALE GENOMIC DNA]</scope>
</reference>
<dbReference type="Pfam" id="PF17919">
    <property type="entry name" value="RT_RNaseH_2"/>
    <property type="match status" value="1"/>
</dbReference>
<keyword evidence="1" id="KW-0511">Multifunctional enzyme</keyword>
<evidence type="ECO:0000313" key="4">
    <source>
        <dbReference type="Proteomes" id="UP000499080"/>
    </source>
</evidence>
<keyword evidence="4" id="KW-1185">Reference proteome</keyword>
<protein>
    <recommendedName>
        <fullName evidence="2">Reverse transcriptase/retrotransposon-derived protein RNase H-like domain-containing protein</fullName>
    </recommendedName>
</protein>
<evidence type="ECO:0000313" key="3">
    <source>
        <dbReference type="EMBL" id="GBM33660.1"/>
    </source>
</evidence>
<dbReference type="OrthoDB" id="7698356at2759"/>
<comment type="caution">
    <text evidence="3">The sequence shown here is derived from an EMBL/GenBank/DDBJ whole genome shotgun (WGS) entry which is preliminary data.</text>
</comment>
<dbReference type="PANTHER" id="PTHR37984">
    <property type="entry name" value="PROTEIN CBG26694"/>
    <property type="match status" value="1"/>
</dbReference>
<gene>
    <name evidence="3" type="ORF">AVEN_203698_1</name>
</gene>
<evidence type="ECO:0000256" key="1">
    <source>
        <dbReference type="ARBA" id="ARBA00023268"/>
    </source>
</evidence>
<evidence type="ECO:0000259" key="2">
    <source>
        <dbReference type="Pfam" id="PF17919"/>
    </source>
</evidence>
<dbReference type="GO" id="GO:0003824">
    <property type="term" value="F:catalytic activity"/>
    <property type="evidence" value="ECO:0007669"/>
    <property type="project" value="UniProtKB-KW"/>
</dbReference>
<dbReference type="AlphaFoldDB" id="A0A4Y2EWP9"/>